<dbReference type="InterPro" id="IPR017601">
    <property type="entry name" value="DGQHR-contain_dom"/>
</dbReference>
<gene>
    <name evidence="1" type="ORF">ICJ85_10510</name>
</gene>
<evidence type="ECO:0000313" key="1">
    <source>
        <dbReference type="EMBL" id="MBD0824447.1"/>
    </source>
</evidence>
<dbReference type="CDD" id="cd16413">
    <property type="entry name" value="DGQHR_domain"/>
    <property type="match status" value="1"/>
</dbReference>
<proteinExistence type="predicted"/>
<organism evidence="1 2">
    <name type="scientific">Aestuariibaculum marinum</name>
    <dbReference type="NCBI Taxonomy" id="2683592"/>
    <lineage>
        <taxon>Bacteria</taxon>
        <taxon>Pseudomonadati</taxon>
        <taxon>Bacteroidota</taxon>
        <taxon>Flavobacteriia</taxon>
        <taxon>Flavobacteriales</taxon>
        <taxon>Flavobacteriaceae</taxon>
    </lineage>
</organism>
<evidence type="ECO:0000313" key="2">
    <source>
        <dbReference type="Proteomes" id="UP000621516"/>
    </source>
</evidence>
<accession>A0A8J6Q3Q1</accession>
<dbReference type="EMBL" id="JACVXD010000005">
    <property type="protein sequence ID" value="MBD0824447.1"/>
    <property type="molecule type" value="Genomic_DNA"/>
</dbReference>
<sequence>MKIPYIKIQQRGETFFSVKFKASFLLEHLNFHFREPYSNYEKEEVIIKNEKYIDTIRNKGIQLASSDEGIQRRLQINRINSIKDFIENGSDNFLPSSITLSADISTLDNFEDQYLNYESNEIGFFEFPENFMFSIIDGQHRLAGLSMVKQDILEQFEISAILLFNVSKSTAAKLFADINGKQKSVNKSLIYDLYSDVDSREFNQIKKYHIICENFYTNPKSPLFRQIKMLGIGSGAISQAFFIDYVKDAVNKTALKDAHEEEIFKVLFYYFRAYQNTFPEDWPVLLNYDSLNQLDEHATKVLKDRKSQLVKTNGFGAIVRAFPHIYKSCNNDPERFFGVINNLKGKMKWTDLEGTGKALQNGLFNQIIEKI</sequence>
<protein>
    <submittedName>
        <fullName evidence="1">DGQHR domain-containing protein</fullName>
    </submittedName>
</protein>
<name>A0A8J6Q3Q1_9FLAO</name>
<dbReference type="RefSeq" id="WP_188223747.1">
    <property type="nucleotide sequence ID" value="NZ_JACVXD010000005.1"/>
</dbReference>
<dbReference type="Proteomes" id="UP000621516">
    <property type="component" value="Unassembled WGS sequence"/>
</dbReference>
<dbReference type="AlphaFoldDB" id="A0A8J6Q3Q1"/>
<comment type="caution">
    <text evidence="1">The sequence shown here is derived from an EMBL/GenBank/DDBJ whole genome shotgun (WGS) entry which is preliminary data.</text>
</comment>
<reference evidence="1 2" key="1">
    <citation type="journal article" date="2018" name="J. Microbiol.">
        <title>Aestuariibaculum marinum sp. nov., a marine bacterium isolated from seawater in South Korea.</title>
        <authorList>
            <person name="Choi J."/>
            <person name="Lee D."/>
            <person name="Jang J.H."/>
            <person name="Cha S."/>
            <person name="Seo T."/>
        </authorList>
    </citation>
    <scope>NUCLEOTIDE SEQUENCE [LARGE SCALE GENOMIC DNA]</scope>
    <source>
        <strain evidence="1 2">IP7</strain>
    </source>
</reference>
<keyword evidence="2" id="KW-1185">Reference proteome</keyword>
<dbReference type="InterPro" id="IPR017642">
    <property type="entry name" value="DNA_S_mod_DndB"/>
</dbReference>
<dbReference type="Pfam" id="PF14072">
    <property type="entry name" value="DndB"/>
    <property type="match status" value="1"/>
</dbReference>
<dbReference type="NCBIfam" id="TIGR03187">
    <property type="entry name" value="DGQHR"/>
    <property type="match status" value="1"/>
</dbReference>